<dbReference type="InterPro" id="IPR002514">
    <property type="entry name" value="Transposase_8"/>
</dbReference>
<reference evidence="5" key="1">
    <citation type="submission" date="2017-10" db="EMBL/GenBank/DDBJ databases">
        <authorList>
            <person name="Toshchakov S.V."/>
            <person name="Goeva M.A."/>
        </authorList>
    </citation>
    <scope>NUCLEOTIDE SEQUENCE [LARGE SCALE GENOMIC DNA]</scope>
    <source>
        <strain evidence="5">JR1/69-1-13</strain>
    </source>
</reference>
<dbReference type="AlphaFoldDB" id="A0A2U1UYL9"/>
<dbReference type="GO" id="GO:0004803">
    <property type="term" value="F:transposase activity"/>
    <property type="evidence" value="ECO:0007669"/>
    <property type="project" value="InterPro"/>
</dbReference>
<keyword evidence="5" id="KW-1185">Reference proteome</keyword>
<dbReference type="RefSeq" id="WP_109518989.1">
    <property type="nucleotide sequence ID" value="NZ_PDOA01000025.1"/>
</dbReference>
<dbReference type="PROSITE" id="PS50994">
    <property type="entry name" value="INTEGRASE"/>
    <property type="match status" value="1"/>
</dbReference>
<feature type="region of interest" description="Disordered" evidence="2">
    <location>
        <begin position="1"/>
        <end position="24"/>
    </location>
</feature>
<dbReference type="InterPro" id="IPR048020">
    <property type="entry name" value="Transpos_IS3"/>
</dbReference>
<dbReference type="InterPro" id="IPR012337">
    <property type="entry name" value="RNaseH-like_sf"/>
</dbReference>
<sequence length="458" mass="52921">MSQKSSAPITRTHAAGAKPPAERVVRDIRRATRKQHSSEEKIRIVLEGLRGEDSIAALCRREGIAESLYYSWSKEFLEAGKRRLTGDTARAATTDEVKALRQEARTLKEVVAEQALELRLLKKHERGWGRPRMRYPGTEKLEIIRLVEQSHLPVRRTLEHLGIPPATFYRWYERYQTGGQEALADRPSRPDRVWNRIPDDVRGRIIDLALAEPELSPRELAVRFTDRERYFVSEASVYRLLKAHDLITSPAFIVVKAADEFHTKTTAPNQLWQTDFTYLKVIGWGWFYLSTVLDDFSRYVIAWKLCTGMAASDVTDTLELALTASGCTQARVRHRPRLLSDNGPSYIAGDLADWLARQQIEHIRGAPCHPQTQGKIERWHQTLKNRILLEHSYLPGELEARIEAFVDHYNHRRHHESLNNLTPADVYFGRAQAILQERERIKRQTLQQRRLLHRQQAA</sequence>
<dbReference type="InterPro" id="IPR001584">
    <property type="entry name" value="Integrase_cat-core"/>
</dbReference>
<evidence type="ECO:0000259" key="3">
    <source>
        <dbReference type="PROSITE" id="PS50994"/>
    </source>
</evidence>
<feature type="coiled-coil region" evidence="1">
    <location>
        <begin position="90"/>
        <end position="117"/>
    </location>
</feature>
<dbReference type="InterPro" id="IPR010921">
    <property type="entry name" value="Trp_repressor/repl_initiator"/>
</dbReference>
<dbReference type="InterPro" id="IPR036397">
    <property type="entry name" value="RNaseH_sf"/>
</dbReference>
<dbReference type="OrthoDB" id="7236767at2"/>
<dbReference type="Pfam" id="PF00665">
    <property type="entry name" value="rve"/>
    <property type="match status" value="1"/>
</dbReference>
<dbReference type="GO" id="GO:0015074">
    <property type="term" value="P:DNA integration"/>
    <property type="evidence" value="ECO:0007669"/>
    <property type="project" value="InterPro"/>
</dbReference>
<name>A0A2U1UYL9_9PROT</name>
<feature type="domain" description="Integrase catalytic" evidence="3">
    <location>
        <begin position="264"/>
        <end position="431"/>
    </location>
</feature>
<dbReference type="GO" id="GO:0043565">
    <property type="term" value="F:sequence-specific DNA binding"/>
    <property type="evidence" value="ECO:0007669"/>
    <property type="project" value="InterPro"/>
</dbReference>
<evidence type="ECO:0000256" key="2">
    <source>
        <dbReference type="SAM" id="MobiDB-lite"/>
    </source>
</evidence>
<dbReference type="Pfam" id="PF01527">
    <property type="entry name" value="HTH_Tnp_1"/>
    <property type="match status" value="1"/>
</dbReference>
<dbReference type="InterPro" id="IPR036388">
    <property type="entry name" value="WH-like_DNA-bd_sf"/>
</dbReference>
<dbReference type="EMBL" id="PDOA01000025">
    <property type="protein sequence ID" value="PWC26755.1"/>
    <property type="molecule type" value="Genomic_DNA"/>
</dbReference>
<organism evidence="4 5">
    <name type="scientific">Teichococcus aestuarii</name>
    <dbReference type="NCBI Taxonomy" id="568898"/>
    <lineage>
        <taxon>Bacteria</taxon>
        <taxon>Pseudomonadati</taxon>
        <taxon>Pseudomonadota</taxon>
        <taxon>Alphaproteobacteria</taxon>
        <taxon>Acetobacterales</taxon>
        <taxon>Roseomonadaceae</taxon>
        <taxon>Roseomonas</taxon>
    </lineage>
</organism>
<dbReference type="InterPro" id="IPR050900">
    <property type="entry name" value="Transposase_IS3/IS150/IS904"/>
</dbReference>
<dbReference type="Gene3D" id="3.30.420.10">
    <property type="entry name" value="Ribonuclease H-like superfamily/Ribonuclease H"/>
    <property type="match status" value="1"/>
</dbReference>
<gene>
    <name evidence="4" type="ORF">CR165_21535</name>
</gene>
<protein>
    <submittedName>
        <fullName evidence="4">IS3 family transposase</fullName>
    </submittedName>
</protein>
<evidence type="ECO:0000313" key="4">
    <source>
        <dbReference type="EMBL" id="PWC26755.1"/>
    </source>
</evidence>
<dbReference type="Pfam" id="PF13565">
    <property type="entry name" value="HTH_32"/>
    <property type="match status" value="1"/>
</dbReference>
<keyword evidence="1" id="KW-0175">Coiled coil</keyword>
<dbReference type="NCBIfam" id="NF033516">
    <property type="entry name" value="transpos_IS3"/>
    <property type="match status" value="1"/>
</dbReference>
<dbReference type="PANTHER" id="PTHR46889:SF4">
    <property type="entry name" value="TRANSPOSASE INSO FOR INSERTION SEQUENCE ELEMENT IS911B-RELATED"/>
    <property type="match status" value="1"/>
</dbReference>
<dbReference type="Gene3D" id="1.10.10.10">
    <property type="entry name" value="Winged helix-like DNA-binding domain superfamily/Winged helix DNA-binding domain"/>
    <property type="match status" value="1"/>
</dbReference>
<dbReference type="PANTHER" id="PTHR46889">
    <property type="entry name" value="TRANSPOSASE INSF FOR INSERTION SEQUENCE IS3B-RELATED"/>
    <property type="match status" value="1"/>
</dbReference>
<dbReference type="SUPFAM" id="SSF48295">
    <property type="entry name" value="TrpR-like"/>
    <property type="match status" value="2"/>
</dbReference>
<dbReference type="Proteomes" id="UP000245048">
    <property type="component" value="Unassembled WGS sequence"/>
</dbReference>
<comment type="caution">
    <text evidence="4">The sequence shown here is derived from an EMBL/GenBank/DDBJ whole genome shotgun (WGS) entry which is preliminary data.</text>
</comment>
<proteinExistence type="predicted"/>
<dbReference type="GO" id="GO:0006313">
    <property type="term" value="P:DNA transposition"/>
    <property type="evidence" value="ECO:0007669"/>
    <property type="project" value="InterPro"/>
</dbReference>
<evidence type="ECO:0000256" key="1">
    <source>
        <dbReference type="SAM" id="Coils"/>
    </source>
</evidence>
<evidence type="ECO:0000313" key="5">
    <source>
        <dbReference type="Proteomes" id="UP000245048"/>
    </source>
</evidence>
<dbReference type="SUPFAM" id="SSF53098">
    <property type="entry name" value="Ribonuclease H-like"/>
    <property type="match status" value="1"/>
</dbReference>
<accession>A0A2U1UYL9</accession>